<evidence type="ECO:0000313" key="5">
    <source>
        <dbReference type="Proteomes" id="UP000283530"/>
    </source>
</evidence>
<dbReference type="GO" id="GO:0006353">
    <property type="term" value="P:DNA-templated transcription termination"/>
    <property type="evidence" value="ECO:0007669"/>
    <property type="project" value="UniProtKB-KW"/>
</dbReference>
<dbReference type="Proteomes" id="UP000283530">
    <property type="component" value="Unassembled WGS sequence"/>
</dbReference>
<reference evidence="4 5" key="1">
    <citation type="journal article" date="2019" name="Nat. Plants">
        <title>Stout camphor tree genome fills gaps in understanding of flowering plant genome evolution.</title>
        <authorList>
            <person name="Chaw S.M."/>
            <person name="Liu Y.C."/>
            <person name="Wu Y.W."/>
            <person name="Wang H.Y."/>
            <person name="Lin C.I."/>
            <person name="Wu C.S."/>
            <person name="Ke H.M."/>
            <person name="Chang L.Y."/>
            <person name="Hsu C.Y."/>
            <person name="Yang H.T."/>
            <person name="Sudianto E."/>
            <person name="Hsu M.H."/>
            <person name="Wu K.P."/>
            <person name="Wang L.N."/>
            <person name="Leebens-Mack J.H."/>
            <person name="Tsai I.J."/>
        </authorList>
    </citation>
    <scope>NUCLEOTIDE SEQUENCE [LARGE SCALE GENOMIC DNA]</scope>
    <source>
        <strain evidence="5">cv. Chaw 1501</strain>
        <tissue evidence="4">Young leaves</tissue>
    </source>
</reference>
<dbReference type="PANTHER" id="PTHR13068:SF23">
    <property type="entry name" value="TRANSCRIPTION TERMINATION FACTOR MTERF15, MITOCHONDRIAL"/>
    <property type="match status" value="1"/>
</dbReference>
<keyword evidence="2" id="KW-0806">Transcription termination</keyword>
<dbReference type="PANTHER" id="PTHR13068">
    <property type="entry name" value="CGI-12 PROTEIN-RELATED"/>
    <property type="match status" value="1"/>
</dbReference>
<proteinExistence type="inferred from homology"/>
<evidence type="ECO:0000256" key="2">
    <source>
        <dbReference type="ARBA" id="ARBA00022472"/>
    </source>
</evidence>
<dbReference type="InterPro" id="IPR038538">
    <property type="entry name" value="MTERF_sf"/>
</dbReference>
<dbReference type="AlphaFoldDB" id="A0A443N5U7"/>
<dbReference type="Pfam" id="PF02536">
    <property type="entry name" value="mTERF"/>
    <property type="match status" value="1"/>
</dbReference>
<sequence>MVIRCFLSRTPFHHALSKFPQIGWIPFQKFQSLSEPPNLPPRIPLDSPEKSHFRRQVSLSNLLQRFGFPPSHLHEFLRKNQFLSDFNRSDIEKSLGTLLSFHLSQKSIISILVSCPRVLEVGFLKRWEVIFTGLEFSDVNPGIIQKLLEQSGRFKVNPGEFHRNIQVLKRVGLSNKAVIRVLEENDSWVMMRAADTDSWIQLFMGIGISSYEFDRICYLFPGILGFGIQGRLKRLFEEIEDLGFSRVEARKTIVHDPRVLCVDFGELSRCVDLLKNLKCRLPIKEKLLQQGPFRAGFEVKLRVDCLCRHGLIRREAFNVLQREPRAVIYELEDVEKKIDFLLHRMQFGIASIMEVPEYLGVNFEKQIVPRYKVIEYLRSIGALGLKVGLKELIRPTRHRFYNLFVKPYPECEKIFGGYPRAVEVKSRHPIGLWKLFKPQSYPESKEDLRNIKLFMEALA</sequence>
<comment type="caution">
    <text evidence="4">The sequence shown here is derived from an EMBL/GenBank/DDBJ whole genome shotgun (WGS) entry which is preliminary data.</text>
</comment>
<dbReference type="Gene3D" id="1.25.70.10">
    <property type="entry name" value="Transcription termination factor 3, mitochondrial"/>
    <property type="match status" value="2"/>
</dbReference>
<evidence type="ECO:0000313" key="4">
    <source>
        <dbReference type="EMBL" id="RWR73888.1"/>
    </source>
</evidence>
<organism evidence="4 5">
    <name type="scientific">Cinnamomum micranthum f. kanehirae</name>
    <dbReference type="NCBI Taxonomy" id="337451"/>
    <lineage>
        <taxon>Eukaryota</taxon>
        <taxon>Viridiplantae</taxon>
        <taxon>Streptophyta</taxon>
        <taxon>Embryophyta</taxon>
        <taxon>Tracheophyta</taxon>
        <taxon>Spermatophyta</taxon>
        <taxon>Magnoliopsida</taxon>
        <taxon>Magnoliidae</taxon>
        <taxon>Laurales</taxon>
        <taxon>Lauraceae</taxon>
        <taxon>Cinnamomum</taxon>
    </lineage>
</organism>
<dbReference type="InterPro" id="IPR003690">
    <property type="entry name" value="MTERF"/>
</dbReference>
<dbReference type="STRING" id="337451.A0A443N5U7"/>
<keyword evidence="5" id="KW-1185">Reference proteome</keyword>
<comment type="similarity">
    <text evidence="1">Belongs to the mTERF family.</text>
</comment>
<protein>
    <submittedName>
        <fullName evidence="4">Mitochodrial transcription termination factor-related</fullName>
    </submittedName>
</protein>
<keyword evidence="2" id="KW-0805">Transcription regulation</keyword>
<gene>
    <name evidence="4" type="ORF">CKAN_00219600</name>
</gene>
<dbReference type="EMBL" id="QPKB01000001">
    <property type="protein sequence ID" value="RWR73888.1"/>
    <property type="molecule type" value="Genomic_DNA"/>
</dbReference>
<keyword evidence="3" id="KW-0809">Transit peptide</keyword>
<dbReference type="GO" id="GO:0003676">
    <property type="term" value="F:nucleic acid binding"/>
    <property type="evidence" value="ECO:0007669"/>
    <property type="project" value="InterPro"/>
</dbReference>
<evidence type="ECO:0000256" key="1">
    <source>
        <dbReference type="ARBA" id="ARBA00007692"/>
    </source>
</evidence>
<dbReference type="SMART" id="SM00733">
    <property type="entry name" value="Mterf"/>
    <property type="match status" value="4"/>
</dbReference>
<evidence type="ECO:0000256" key="3">
    <source>
        <dbReference type="ARBA" id="ARBA00022946"/>
    </source>
</evidence>
<name>A0A443N5U7_9MAGN</name>
<accession>A0A443N5U7</accession>
<keyword evidence="2" id="KW-0804">Transcription</keyword>
<dbReference type="OrthoDB" id="637682at2759"/>